<dbReference type="OrthoDB" id="4062651at2759"/>
<reference evidence="2" key="1">
    <citation type="submission" date="2019-12" db="EMBL/GenBank/DDBJ databases">
        <authorList>
            <person name="Scholes J."/>
        </authorList>
    </citation>
    <scope>NUCLEOTIDE SEQUENCE</scope>
</reference>
<comment type="caution">
    <text evidence="2">The sequence shown here is derived from an EMBL/GenBank/DDBJ whole genome shotgun (WGS) entry which is preliminary data.</text>
</comment>
<dbReference type="GO" id="GO:0016301">
    <property type="term" value="F:kinase activity"/>
    <property type="evidence" value="ECO:0007669"/>
    <property type="project" value="UniProtKB-KW"/>
</dbReference>
<organism evidence="2 3">
    <name type="scientific">Striga hermonthica</name>
    <name type="common">Purple witchweed</name>
    <name type="synonym">Buchnera hermonthica</name>
    <dbReference type="NCBI Taxonomy" id="68872"/>
    <lineage>
        <taxon>Eukaryota</taxon>
        <taxon>Viridiplantae</taxon>
        <taxon>Streptophyta</taxon>
        <taxon>Embryophyta</taxon>
        <taxon>Tracheophyta</taxon>
        <taxon>Spermatophyta</taxon>
        <taxon>Magnoliopsida</taxon>
        <taxon>eudicotyledons</taxon>
        <taxon>Gunneridae</taxon>
        <taxon>Pentapetalae</taxon>
        <taxon>asterids</taxon>
        <taxon>lamiids</taxon>
        <taxon>Lamiales</taxon>
        <taxon>Orobanchaceae</taxon>
        <taxon>Buchnereae</taxon>
        <taxon>Striga</taxon>
    </lineage>
</organism>
<dbReference type="EMBL" id="CACSLK010000214">
    <property type="protein sequence ID" value="CAA0805990.1"/>
    <property type="molecule type" value="Genomic_DNA"/>
</dbReference>
<dbReference type="SUPFAM" id="SSF56112">
    <property type="entry name" value="Protein kinase-like (PK-like)"/>
    <property type="match status" value="1"/>
</dbReference>
<sequence>MHYHELPVLPCALLFALLLRTLNLALCNDPQLLGSSPNGIYYKTVLENGLNVAVKRLGPFSCVSSEAHSKKKILQEFSKLACLRQRNLMSLRAYVFESGVYSLVYVYVPDGKS</sequence>
<keyword evidence="2" id="KW-0675">Receptor</keyword>
<dbReference type="Proteomes" id="UP001153555">
    <property type="component" value="Unassembled WGS sequence"/>
</dbReference>
<keyword evidence="2" id="KW-0418">Kinase</keyword>
<evidence type="ECO:0000313" key="2">
    <source>
        <dbReference type="EMBL" id="CAA0805990.1"/>
    </source>
</evidence>
<dbReference type="PANTHER" id="PTHR48007:SF24">
    <property type="entry name" value="PROTEIN KINASE DOMAIN-CONTAINING PROTEIN"/>
    <property type="match status" value="1"/>
</dbReference>
<keyword evidence="3" id="KW-1185">Reference proteome</keyword>
<dbReference type="PANTHER" id="PTHR48007">
    <property type="entry name" value="LEUCINE-RICH REPEAT RECEPTOR-LIKE PROTEIN KINASE PXC1"/>
    <property type="match status" value="1"/>
</dbReference>
<feature type="signal peptide" evidence="1">
    <location>
        <begin position="1"/>
        <end position="27"/>
    </location>
</feature>
<evidence type="ECO:0000313" key="3">
    <source>
        <dbReference type="Proteomes" id="UP001153555"/>
    </source>
</evidence>
<keyword evidence="1" id="KW-0732">Signal</keyword>
<gene>
    <name evidence="2" type="ORF">SHERM_00895</name>
</gene>
<accession>A0A9N7R118</accession>
<dbReference type="InterPro" id="IPR011009">
    <property type="entry name" value="Kinase-like_dom_sf"/>
</dbReference>
<dbReference type="InterPro" id="IPR046959">
    <property type="entry name" value="PRK1-6/SRF4-like"/>
</dbReference>
<evidence type="ECO:0000256" key="1">
    <source>
        <dbReference type="SAM" id="SignalP"/>
    </source>
</evidence>
<name>A0A9N7R118_STRHE</name>
<protein>
    <submittedName>
        <fullName evidence="2">Inactive leucine-rich repeat receptor-like protein kinase CORYNE</fullName>
    </submittedName>
</protein>
<proteinExistence type="predicted"/>
<dbReference type="AlphaFoldDB" id="A0A9N7R118"/>
<keyword evidence="2" id="KW-0808">Transferase</keyword>
<feature type="chain" id="PRO_5040462580" evidence="1">
    <location>
        <begin position="28"/>
        <end position="113"/>
    </location>
</feature>
<dbReference type="Gene3D" id="3.30.200.20">
    <property type="entry name" value="Phosphorylase Kinase, domain 1"/>
    <property type="match status" value="1"/>
</dbReference>